<accession>A0A158APD1</accession>
<organism evidence="6 7">
    <name type="scientific">Caballeronia glebae</name>
    <dbReference type="NCBI Taxonomy" id="1777143"/>
    <lineage>
        <taxon>Bacteria</taxon>
        <taxon>Pseudomonadati</taxon>
        <taxon>Pseudomonadota</taxon>
        <taxon>Betaproteobacteria</taxon>
        <taxon>Burkholderiales</taxon>
        <taxon>Burkholderiaceae</taxon>
        <taxon>Caballeronia</taxon>
    </lineage>
</organism>
<feature type="region of interest" description="Disordered" evidence="4">
    <location>
        <begin position="58"/>
        <end position="85"/>
    </location>
</feature>
<evidence type="ECO:0000256" key="4">
    <source>
        <dbReference type="SAM" id="MobiDB-lite"/>
    </source>
</evidence>
<reference evidence="6" key="1">
    <citation type="submission" date="2016-01" db="EMBL/GenBank/DDBJ databases">
        <authorList>
            <person name="Peeters C."/>
        </authorList>
    </citation>
    <scope>NUCLEOTIDE SEQUENCE [LARGE SCALE GENOMIC DNA]</scope>
    <source>
        <strain evidence="6">LMG 29325</strain>
    </source>
</reference>
<dbReference type="AlphaFoldDB" id="A0A158APD1"/>
<dbReference type="Pfam" id="PF10627">
    <property type="entry name" value="CsgE"/>
    <property type="match status" value="1"/>
</dbReference>
<dbReference type="EMBL" id="FCOJ02000016">
    <property type="protein sequence ID" value="SAK59694.1"/>
    <property type="molecule type" value="Genomic_DNA"/>
</dbReference>
<gene>
    <name evidence="6" type="ORF">AWB82_02701</name>
</gene>
<protein>
    <recommendedName>
        <fullName evidence="2">Curli production assembly/transport component CsgE</fullName>
    </recommendedName>
</protein>
<feature type="chain" id="PRO_5007620976" description="Curli production assembly/transport component CsgE" evidence="5">
    <location>
        <begin position="31"/>
        <end position="226"/>
    </location>
</feature>
<keyword evidence="7" id="KW-1185">Reference proteome</keyword>
<name>A0A158APD1_9BURK</name>
<comment type="caution">
    <text evidence="6">The sequence shown here is derived from an EMBL/GenBank/DDBJ whole genome shotgun (WGS) entry which is preliminary data.</text>
</comment>
<comment type="function">
    <text evidence="1">May be involved in the biogenesis of curli organelles.</text>
</comment>
<dbReference type="Proteomes" id="UP000054596">
    <property type="component" value="Unassembled WGS sequence"/>
</dbReference>
<evidence type="ECO:0000256" key="3">
    <source>
        <dbReference type="ARBA" id="ARBA00022729"/>
    </source>
</evidence>
<evidence type="ECO:0000256" key="1">
    <source>
        <dbReference type="ARBA" id="ARBA00003989"/>
    </source>
</evidence>
<proteinExistence type="predicted"/>
<keyword evidence="3 5" id="KW-0732">Signal</keyword>
<evidence type="ECO:0000256" key="2">
    <source>
        <dbReference type="ARBA" id="ARBA00014024"/>
    </source>
</evidence>
<evidence type="ECO:0000313" key="7">
    <source>
        <dbReference type="Proteomes" id="UP000054596"/>
    </source>
</evidence>
<sequence>MQREKNNAPGKGRVVAVCIGVSIIATHASAQDAEMPPALNVNVNVNVNATSQAQPLISLPSTPAPGPVGNTTALPAANGAPLTPRGTVNAASSLDKSATLAGTPRSRTVDVEGKQSLDDALGGVVTTDTVTLAGQDFYTWFAQTWSAIPLSERYIVSVHERPSPRYGSLVWVEYGQRRVFQAFLPIARSNVKPIAEGAAQIAFQNVMQADLTRLLFHDADMATDEL</sequence>
<dbReference type="STRING" id="1777143.AWB82_02701"/>
<dbReference type="InterPro" id="IPR018900">
    <property type="entry name" value="Curli_CsgE"/>
</dbReference>
<feature type="signal peptide" evidence="5">
    <location>
        <begin position="1"/>
        <end position="30"/>
    </location>
</feature>
<evidence type="ECO:0000256" key="5">
    <source>
        <dbReference type="SAM" id="SignalP"/>
    </source>
</evidence>
<evidence type="ECO:0000313" key="6">
    <source>
        <dbReference type="EMBL" id="SAK59694.1"/>
    </source>
</evidence>